<dbReference type="RefSeq" id="WP_069076785.1">
    <property type="nucleotide sequence ID" value="NZ_CP015637.1"/>
</dbReference>
<evidence type="ECO:0000313" key="2">
    <source>
        <dbReference type="EMBL" id="QOU03691.1"/>
    </source>
</evidence>
<evidence type="ECO:0000259" key="1">
    <source>
        <dbReference type="Pfam" id="PF13454"/>
    </source>
</evidence>
<dbReference type="PANTHER" id="PTHR40254">
    <property type="entry name" value="BLR0577 PROTEIN"/>
    <property type="match status" value="1"/>
</dbReference>
<reference evidence="2 3" key="1">
    <citation type="submission" date="2020-10" db="EMBL/GenBank/DDBJ databases">
        <title>Complete genome sequence of a novel Pseudomonas fluorescens strain isolated from the flower of kumarahou (Pomaderris kumeraho).</title>
        <authorList>
            <person name="Summers M.C."/>
            <person name="Nowak V."/>
            <person name="Fairhurst M.J."/>
            <person name="Owen J.G."/>
            <person name="Gerth M.L."/>
            <person name="Patrick W.M."/>
        </authorList>
    </citation>
    <scope>NUCLEOTIDE SEQUENCE [LARGE SCALE GENOMIC DNA]</scope>
    <source>
        <strain evidence="2 3">KF1</strain>
    </source>
</reference>
<feature type="domain" description="FAD-dependent urate hydroxylase HpyO/Asp monooxygenase CreE-like FAD/NAD(P)-binding" evidence="1">
    <location>
        <begin position="7"/>
        <end position="157"/>
    </location>
</feature>
<proteinExistence type="predicted"/>
<dbReference type="OrthoDB" id="101972at2"/>
<accession>A0A1B3CWS3</accession>
<dbReference type="PANTHER" id="PTHR40254:SF1">
    <property type="entry name" value="BLR0577 PROTEIN"/>
    <property type="match status" value="1"/>
</dbReference>
<sequence length="468" mass="51864">MKIKTIAIIGAGFCGSTLAVHLLRSSLAAPVRILLISPPGAMARGVAYGTRTSSHVLNVPAGRMNALTNDESDGFYEFAKRYAPEVTPGSFVQRQLYGDYLETLLNDASKNAAPGSELRNVTGEVVEVSYDTERHRAHLLMKNGDSLYADHIVLSTGSCARQQPSSAAAHRLFYEDPRYLHDPWQPDALASIDANAAVLLIGSGLTMLDVVLDLRDRGHQGMIYVISRRGLAPQPHRILNSHPHYDGQLTQQMLTNCTTRHYVRAVRNAIKLQTCKGDDWRDVIGGLRSATAQLWHALPIVERQRFLRHVRPYWDTHRHRCAPQSGARMLAEIQRGKLKLFAGRVTGYESGSESVTVHLRRRGAKNEDTIEVKAVINCTTPAFDIRQLDDPLLASLRTRGQLKPDALGIGMEIAPSGALVDHNGVESRWLYYVGPLLQARDWEATAVPELREYVKRMADTLATALSQQ</sequence>
<dbReference type="InterPro" id="IPR052189">
    <property type="entry name" value="L-asp_N-monooxygenase_NS-form"/>
</dbReference>
<dbReference type="EMBL" id="CP063233">
    <property type="protein sequence ID" value="QOU03691.1"/>
    <property type="molecule type" value="Genomic_DNA"/>
</dbReference>
<evidence type="ECO:0000313" key="3">
    <source>
        <dbReference type="Proteomes" id="UP000593833"/>
    </source>
</evidence>
<dbReference type="Proteomes" id="UP000593833">
    <property type="component" value="Chromosome"/>
</dbReference>
<name>A0A1B3CWS3_PSEFL</name>
<dbReference type="AlphaFoldDB" id="A0A1B3CWS3"/>
<gene>
    <name evidence="2" type="ORF">IM720_23755</name>
</gene>
<dbReference type="InterPro" id="IPR036188">
    <property type="entry name" value="FAD/NAD-bd_sf"/>
</dbReference>
<protein>
    <submittedName>
        <fullName evidence="2">FAD/NAD(P)-binding protein</fullName>
    </submittedName>
</protein>
<dbReference type="PRINTS" id="PR00368">
    <property type="entry name" value="FADPNR"/>
</dbReference>
<dbReference type="SUPFAM" id="SSF51905">
    <property type="entry name" value="FAD/NAD(P)-binding domain"/>
    <property type="match status" value="2"/>
</dbReference>
<dbReference type="Gene3D" id="3.50.50.60">
    <property type="entry name" value="FAD/NAD(P)-binding domain"/>
    <property type="match status" value="1"/>
</dbReference>
<dbReference type="Pfam" id="PF13454">
    <property type="entry name" value="NAD_binding_9"/>
    <property type="match status" value="1"/>
</dbReference>
<dbReference type="InterPro" id="IPR038732">
    <property type="entry name" value="HpyO/CreE_NAD-binding"/>
</dbReference>
<organism evidence="2 3">
    <name type="scientific">Pseudomonas fluorescens</name>
    <dbReference type="NCBI Taxonomy" id="294"/>
    <lineage>
        <taxon>Bacteria</taxon>
        <taxon>Pseudomonadati</taxon>
        <taxon>Pseudomonadota</taxon>
        <taxon>Gammaproteobacteria</taxon>
        <taxon>Pseudomonadales</taxon>
        <taxon>Pseudomonadaceae</taxon>
        <taxon>Pseudomonas</taxon>
    </lineage>
</organism>